<sequence length="195" mass="20690">MSDYNQFLNQYEDAPEDGIGSTFQSVLPTKNLIANVDVSHPSPNPLLENNTVGREVGDYFGITIGGPLSYLGFAPGSESSTANPGDTYVFVGQDLGDNGSSWSKIRIPIPAGCIGPDNLTAASVTSAKLAPQTTIRIQNNGDSVDLSSDSVNAIIFGNKTDGAWSNVRGWVMPGTATKCTQDQRVVPLVHSHLEY</sequence>
<dbReference type="AlphaFoldDB" id="A0A1Y1IVY5"/>
<accession>A0A1Y1IVY5</accession>
<dbReference type="EMBL" id="DF238224">
    <property type="protein sequence ID" value="GAQ93056.1"/>
    <property type="molecule type" value="Genomic_DNA"/>
</dbReference>
<gene>
    <name evidence="1" type="ORF">KFL_012750020</name>
</gene>
<name>A0A1Y1IVY5_KLENI</name>
<organism evidence="1 2">
    <name type="scientific">Klebsormidium nitens</name>
    <name type="common">Green alga</name>
    <name type="synonym">Ulothrix nitens</name>
    <dbReference type="NCBI Taxonomy" id="105231"/>
    <lineage>
        <taxon>Eukaryota</taxon>
        <taxon>Viridiplantae</taxon>
        <taxon>Streptophyta</taxon>
        <taxon>Klebsormidiophyceae</taxon>
        <taxon>Klebsormidiales</taxon>
        <taxon>Klebsormidiaceae</taxon>
        <taxon>Klebsormidium</taxon>
    </lineage>
</organism>
<keyword evidence="2" id="KW-1185">Reference proteome</keyword>
<evidence type="ECO:0000313" key="2">
    <source>
        <dbReference type="Proteomes" id="UP000054558"/>
    </source>
</evidence>
<reference evidence="1 2" key="1">
    <citation type="journal article" date="2014" name="Nat. Commun.">
        <title>Klebsormidium flaccidum genome reveals primary factors for plant terrestrial adaptation.</title>
        <authorList>
            <person name="Hori K."/>
            <person name="Maruyama F."/>
            <person name="Fujisawa T."/>
            <person name="Togashi T."/>
            <person name="Yamamoto N."/>
            <person name="Seo M."/>
            <person name="Sato S."/>
            <person name="Yamada T."/>
            <person name="Mori H."/>
            <person name="Tajima N."/>
            <person name="Moriyama T."/>
            <person name="Ikeuchi M."/>
            <person name="Watanabe M."/>
            <person name="Wada H."/>
            <person name="Kobayashi K."/>
            <person name="Saito M."/>
            <person name="Masuda T."/>
            <person name="Sasaki-Sekimoto Y."/>
            <person name="Mashiguchi K."/>
            <person name="Awai K."/>
            <person name="Shimojima M."/>
            <person name="Masuda S."/>
            <person name="Iwai M."/>
            <person name="Nobusawa T."/>
            <person name="Narise T."/>
            <person name="Kondo S."/>
            <person name="Saito H."/>
            <person name="Sato R."/>
            <person name="Murakawa M."/>
            <person name="Ihara Y."/>
            <person name="Oshima-Yamada Y."/>
            <person name="Ohtaka K."/>
            <person name="Satoh M."/>
            <person name="Sonobe K."/>
            <person name="Ishii M."/>
            <person name="Ohtani R."/>
            <person name="Kanamori-Sato M."/>
            <person name="Honoki R."/>
            <person name="Miyazaki D."/>
            <person name="Mochizuki H."/>
            <person name="Umetsu J."/>
            <person name="Higashi K."/>
            <person name="Shibata D."/>
            <person name="Kamiya Y."/>
            <person name="Sato N."/>
            <person name="Nakamura Y."/>
            <person name="Tabata S."/>
            <person name="Ida S."/>
            <person name="Kurokawa K."/>
            <person name="Ohta H."/>
        </authorList>
    </citation>
    <scope>NUCLEOTIDE SEQUENCE [LARGE SCALE GENOMIC DNA]</scope>
    <source>
        <strain evidence="1 2">NIES-2285</strain>
    </source>
</reference>
<evidence type="ECO:0000313" key="1">
    <source>
        <dbReference type="EMBL" id="GAQ93056.1"/>
    </source>
</evidence>
<protein>
    <submittedName>
        <fullName evidence="1">Uncharacterized protein</fullName>
    </submittedName>
</protein>
<dbReference type="Proteomes" id="UP000054558">
    <property type="component" value="Unassembled WGS sequence"/>
</dbReference>
<proteinExistence type="predicted"/>